<dbReference type="Pfam" id="PF04389">
    <property type="entry name" value="Peptidase_M28"/>
    <property type="match status" value="1"/>
</dbReference>
<evidence type="ECO:0000313" key="6">
    <source>
        <dbReference type="EMBL" id="NMO15550.1"/>
    </source>
</evidence>
<evidence type="ECO:0000256" key="4">
    <source>
        <dbReference type="SAM" id="MobiDB-lite"/>
    </source>
</evidence>
<evidence type="ECO:0000259" key="5">
    <source>
        <dbReference type="PROSITE" id="PS50853"/>
    </source>
</evidence>
<protein>
    <submittedName>
        <fullName evidence="6">M20/M25/M40 family metallo-hydrolase</fullName>
    </submittedName>
</protein>
<name>A0A848L970_9BACT</name>
<evidence type="ECO:0000313" key="7">
    <source>
        <dbReference type="Proteomes" id="UP000518300"/>
    </source>
</evidence>
<dbReference type="GO" id="GO:0006508">
    <property type="term" value="P:proteolysis"/>
    <property type="evidence" value="ECO:0007669"/>
    <property type="project" value="InterPro"/>
</dbReference>
<dbReference type="InterPro" id="IPR007484">
    <property type="entry name" value="Peptidase_M28"/>
</dbReference>
<feature type="region of interest" description="Disordered" evidence="4">
    <location>
        <begin position="331"/>
        <end position="353"/>
    </location>
</feature>
<comment type="caution">
    <text evidence="6">The sequence shown here is derived from an EMBL/GenBank/DDBJ whole genome shotgun (WGS) entry which is preliminary data.</text>
</comment>
<comment type="subcellular location">
    <subcellularLocation>
        <location evidence="1">Secreted</location>
    </subcellularLocation>
</comment>
<dbReference type="Gene3D" id="2.60.40.10">
    <property type="entry name" value="Immunoglobulins"/>
    <property type="match status" value="1"/>
</dbReference>
<reference evidence="6 7" key="1">
    <citation type="submission" date="2020-04" db="EMBL/GenBank/DDBJ databases">
        <title>Draft genome of Pyxidicoccus fallax type strain.</title>
        <authorList>
            <person name="Whitworth D.E."/>
        </authorList>
    </citation>
    <scope>NUCLEOTIDE SEQUENCE [LARGE SCALE GENOMIC DNA]</scope>
    <source>
        <strain evidence="6 7">DSM 14698</strain>
    </source>
</reference>
<dbReference type="GO" id="GO:0008235">
    <property type="term" value="F:metalloexopeptidase activity"/>
    <property type="evidence" value="ECO:0007669"/>
    <property type="project" value="InterPro"/>
</dbReference>
<dbReference type="PROSITE" id="PS50853">
    <property type="entry name" value="FN3"/>
    <property type="match status" value="1"/>
</dbReference>
<dbReference type="SUPFAM" id="SSF53187">
    <property type="entry name" value="Zn-dependent exopeptidases"/>
    <property type="match status" value="1"/>
</dbReference>
<sequence length="541" mass="59139">MKARVAPCKPRAHRRSRLECQDGALRHGIAVTSRNPWRCYGPRRYPLSEEKTVTRLGVGARPASGVAQAVRRVSRALGASSLLLVPLFAHGAGTDDVPRKAAAAALEKDERAARPVPHDVREMLREMREQNIENTIRTLVSFGTRNTLSVQDDPTRGIGAARDWLKARFDAIAAKSGGRMTVELQSYVQPPASRIPVPTVITNVVATLKGSQRESEGRVYVVSGHYDSMCTDPVDATCDAPGANDDASGVAAVLELARVMATRDFDATIVFMAVAGEEQGLYGSTYHATQAKAAGRNIAAMFTNDIIGSSRADDGSRDPFTVRVFAEGVPTAETPAEANTRRSVGGENDSPSRQLARYVKDVAENSATGMRVNIIYRRDRYRRGGDHIPFLQQGYAALRFTEPHENYAHQHQNVRTENGTVFGDLPEFVDFAYTTRVARVNGAALAALARAPAVPSNTRIITTRLTNDTELAWDANPEPDVVGYEIVYRETDEALWTHTLRVGNVTTFTVPGLSKDNYFFGVRAVDRDGYRSPVAFPRPAQ</sequence>
<accession>A0A848L970</accession>
<dbReference type="PANTHER" id="PTHR12147:SF26">
    <property type="entry name" value="PEPTIDASE M28 DOMAIN-CONTAINING PROTEIN"/>
    <property type="match status" value="1"/>
</dbReference>
<dbReference type="GO" id="GO:0005576">
    <property type="term" value="C:extracellular region"/>
    <property type="evidence" value="ECO:0007669"/>
    <property type="project" value="UniProtKB-SubCell"/>
</dbReference>
<evidence type="ECO:0000256" key="3">
    <source>
        <dbReference type="ARBA" id="ARBA00023049"/>
    </source>
</evidence>
<dbReference type="PANTHER" id="PTHR12147">
    <property type="entry name" value="METALLOPEPTIDASE M28 FAMILY MEMBER"/>
    <property type="match status" value="1"/>
</dbReference>
<gene>
    <name evidence="6" type="ORF">HG543_11900</name>
</gene>
<dbReference type="InterPro" id="IPR013783">
    <property type="entry name" value="Ig-like_fold"/>
</dbReference>
<dbReference type="InterPro" id="IPR045175">
    <property type="entry name" value="M28_fam"/>
</dbReference>
<evidence type="ECO:0000256" key="1">
    <source>
        <dbReference type="ARBA" id="ARBA00004613"/>
    </source>
</evidence>
<evidence type="ECO:0000256" key="2">
    <source>
        <dbReference type="ARBA" id="ARBA00022525"/>
    </source>
</evidence>
<organism evidence="6 7">
    <name type="scientific">Pyxidicoccus fallax</name>
    <dbReference type="NCBI Taxonomy" id="394095"/>
    <lineage>
        <taxon>Bacteria</taxon>
        <taxon>Pseudomonadati</taxon>
        <taxon>Myxococcota</taxon>
        <taxon>Myxococcia</taxon>
        <taxon>Myxococcales</taxon>
        <taxon>Cystobacterineae</taxon>
        <taxon>Myxococcaceae</taxon>
        <taxon>Pyxidicoccus</taxon>
    </lineage>
</organism>
<feature type="domain" description="Fibronectin type-III" evidence="5">
    <location>
        <begin position="454"/>
        <end position="541"/>
    </location>
</feature>
<keyword evidence="2" id="KW-0964">Secreted</keyword>
<dbReference type="Gene3D" id="3.40.630.10">
    <property type="entry name" value="Zn peptidases"/>
    <property type="match status" value="1"/>
</dbReference>
<dbReference type="SUPFAM" id="SSF49265">
    <property type="entry name" value="Fibronectin type III"/>
    <property type="match status" value="1"/>
</dbReference>
<proteinExistence type="predicted"/>
<dbReference type="InterPro" id="IPR036116">
    <property type="entry name" value="FN3_sf"/>
</dbReference>
<keyword evidence="7" id="KW-1185">Reference proteome</keyword>
<keyword evidence="3" id="KW-0482">Metalloprotease</keyword>
<dbReference type="EMBL" id="JABBJJ010000042">
    <property type="protein sequence ID" value="NMO15550.1"/>
    <property type="molecule type" value="Genomic_DNA"/>
</dbReference>
<dbReference type="CDD" id="cd00063">
    <property type="entry name" value="FN3"/>
    <property type="match status" value="1"/>
</dbReference>
<keyword evidence="3" id="KW-0645">Protease</keyword>
<keyword evidence="6" id="KW-0378">Hydrolase</keyword>
<dbReference type="InterPro" id="IPR003961">
    <property type="entry name" value="FN3_dom"/>
</dbReference>
<dbReference type="Proteomes" id="UP000518300">
    <property type="component" value="Unassembled WGS sequence"/>
</dbReference>
<dbReference type="AlphaFoldDB" id="A0A848L970"/>